<proteinExistence type="predicted"/>
<accession>A0A645EU85</accession>
<organism evidence="1">
    <name type="scientific">bioreactor metagenome</name>
    <dbReference type="NCBI Taxonomy" id="1076179"/>
    <lineage>
        <taxon>unclassified sequences</taxon>
        <taxon>metagenomes</taxon>
        <taxon>ecological metagenomes</taxon>
    </lineage>
</organism>
<evidence type="ECO:0000313" key="1">
    <source>
        <dbReference type="EMBL" id="MPN04782.1"/>
    </source>
</evidence>
<sequence>MGVDVHALEEVVDDFLACGKAGIEVDGTDQRLHGIGQDGRALLATGLGFALTQAQQIRQLQLQRNLVQRAFLDEIGPNTREIAFGHGSQLGIEQAGDGQTEHRVAQKLQSLVVVGRKAAVRDGTLQQRRVGKLMLQPLLQSD</sequence>
<dbReference type="AlphaFoldDB" id="A0A645EU85"/>
<gene>
    <name evidence="1" type="ORF">SDC9_152029</name>
</gene>
<protein>
    <submittedName>
        <fullName evidence="1">Uncharacterized protein</fullName>
    </submittedName>
</protein>
<name>A0A645EU85_9ZZZZ</name>
<reference evidence="1" key="1">
    <citation type="submission" date="2019-08" db="EMBL/GenBank/DDBJ databases">
        <authorList>
            <person name="Kucharzyk K."/>
            <person name="Murdoch R.W."/>
            <person name="Higgins S."/>
            <person name="Loffler F."/>
        </authorList>
    </citation>
    <scope>NUCLEOTIDE SEQUENCE</scope>
</reference>
<dbReference type="EMBL" id="VSSQ01050702">
    <property type="protein sequence ID" value="MPN04782.1"/>
    <property type="molecule type" value="Genomic_DNA"/>
</dbReference>
<comment type="caution">
    <text evidence="1">The sequence shown here is derived from an EMBL/GenBank/DDBJ whole genome shotgun (WGS) entry which is preliminary data.</text>
</comment>